<feature type="compositionally biased region" description="Basic and acidic residues" evidence="1">
    <location>
        <begin position="23"/>
        <end position="39"/>
    </location>
</feature>
<dbReference type="EMBL" id="JARKIE010000119">
    <property type="protein sequence ID" value="KAJ7681353.1"/>
    <property type="molecule type" value="Genomic_DNA"/>
</dbReference>
<accession>A0AAD7D6D6</accession>
<feature type="region of interest" description="Disordered" evidence="1">
    <location>
        <begin position="141"/>
        <end position="160"/>
    </location>
</feature>
<dbReference type="AlphaFoldDB" id="A0AAD7D6D6"/>
<protein>
    <submittedName>
        <fullName evidence="2">Uncharacterized protein</fullName>
    </submittedName>
</protein>
<comment type="caution">
    <text evidence="2">The sequence shown here is derived from an EMBL/GenBank/DDBJ whole genome shotgun (WGS) entry which is preliminary data.</text>
</comment>
<name>A0AAD7D6D6_MYCRO</name>
<dbReference type="Proteomes" id="UP001221757">
    <property type="component" value="Unassembled WGS sequence"/>
</dbReference>
<sequence>MDCACPYFAPDVDSHFSVGGWRTSRERTEWPRSFDDGRAMPRTHSPLRKPARTQSGEEWPPPSSPSPFAMHTPPAPPPTSASSPRPRSTSASTRYVRSLLRILPSPSISIPRWPPVHSVSSTRRTASTTDSVKDTCAGREGRELRYGGGGGRVARGRRARRPPLSAGAEIAPRCCPFDAVRVRDEAQISCMSGMLDRVGRDVDSVRGRKVVDAGAGPSSVSRGALDVRMDGLSGRPCRLEYDLCGNAIDVMPSGEGLRYPQTFNVILIVLTKQLQSRGKGELNYVNISGSTGSRVILTKGADAPQQQPVVSLEKTANNGELRMRIVRVLSECKYLPEHQHMPPLSPGSLLPAPQTCAVELDERSPVNSAALHCLLHPTHHFLPPGEVVGDEDLN</sequence>
<gene>
    <name evidence="2" type="ORF">B0H17DRAFT_1138506</name>
</gene>
<proteinExistence type="predicted"/>
<evidence type="ECO:0000256" key="1">
    <source>
        <dbReference type="SAM" id="MobiDB-lite"/>
    </source>
</evidence>
<feature type="region of interest" description="Disordered" evidence="1">
    <location>
        <begin position="115"/>
        <end position="136"/>
    </location>
</feature>
<feature type="compositionally biased region" description="Low complexity" evidence="1">
    <location>
        <begin position="80"/>
        <end position="93"/>
    </location>
</feature>
<feature type="compositionally biased region" description="Low complexity" evidence="1">
    <location>
        <begin position="118"/>
        <end position="130"/>
    </location>
</feature>
<keyword evidence="3" id="KW-1185">Reference proteome</keyword>
<evidence type="ECO:0000313" key="2">
    <source>
        <dbReference type="EMBL" id="KAJ7681353.1"/>
    </source>
</evidence>
<evidence type="ECO:0000313" key="3">
    <source>
        <dbReference type="Proteomes" id="UP001221757"/>
    </source>
</evidence>
<reference evidence="2" key="1">
    <citation type="submission" date="2023-03" db="EMBL/GenBank/DDBJ databases">
        <title>Massive genome expansion in bonnet fungi (Mycena s.s.) driven by repeated elements and novel gene families across ecological guilds.</title>
        <authorList>
            <consortium name="Lawrence Berkeley National Laboratory"/>
            <person name="Harder C.B."/>
            <person name="Miyauchi S."/>
            <person name="Viragh M."/>
            <person name="Kuo A."/>
            <person name="Thoen E."/>
            <person name="Andreopoulos B."/>
            <person name="Lu D."/>
            <person name="Skrede I."/>
            <person name="Drula E."/>
            <person name="Henrissat B."/>
            <person name="Morin E."/>
            <person name="Kohler A."/>
            <person name="Barry K."/>
            <person name="LaButti K."/>
            <person name="Morin E."/>
            <person name="Salamov A."/>
            <person name="Lipzen A."/>
            <person name="Mereny Z."/>
            <person name="Hegedus B."/>
            <person name="Baldrian P."/>
            <person name="Stursova M."/>
            <person name="Weitz H."/>
            <person name="Taylor A."/>
            <person name="Grigoriev I.V."/>
            <person name="Nagy L.G."/>
            <person name="Martin F."/>
            <person name="Kauserud H."/>
        </authorList>
    </citation>
    <scope>NUCLEOTIDE SEQUENCE</scope>
    <source>
        <strain evidence="2">CBHHK067</strain>
    </source>
</reference>
<feature type="region of interest" description="Disordered" evidence="1">
    <location>
        <begin position="16"/>
        <end position="93"/>
    </location>
</feature>
<organism evidence="2 3">
    <name type="scientific">Mycena rosella</name>
    <name type="common">Pink bonnet</name>
    <name type="synonym">Agaricus rosellus</name>
    <dbReference type="NCBI Taxonomy" id="1033263"/>
    <lineage>
        <taxon>Eukaryota</taxon>
        <taxon>Fungi</taxon>
        <taxon>Dikarya</taxon>
        <taxon>Basidiomycota</taxon>
        <taxon>Agaricomycotina</taxon>
        <taxon>Agaricomycetes</taxon>
        <taxon>Agaricomycetidae</taxon>
        <taxon>Agaricales</taxon>
        <taxon>Marasmiineae</taxon>
        <taxon>Mycenaceae</taxon>
        <taxon>Mycena</taxon>
    </lineage>
</organism>